<name>A0ABS9MFM3_9FIRM</name>
<comment type="caution">
    <text evidence="5">The sequence shown here is derived from an EMBL/GenBank/DDBJ whole genome shotgun (WGS) entry which is preliminary data.</text>
</comment>
<protein>
    <recommendedName>
        <fullName evidence="7">V-type proton ATPase subunit E</fullName>
    </recommendedName>
</protein>
<dbReference type="InterPro" id="IPR002842">
    <property type="entry name" value="ATPase_V1_Esu"/>
</dbReference>
<dbReference type="RefSeq" id="WP_087230586.1">
    <property type="nucleotide sequence ID" value="NZ_JAKNHQ010000001.1"/>
</dbReference>
<organism evidence="5 6">
    <name type="scientific">Anaeromassilibacillus senegalensis</name>
    <dbReference type="NCBI Taxonomy" id="1673717"/>
    <lineage>
        <taxon>Bacteria</taxon>
        <taxon>Bacillati</taxon>
        <taxon>Bacillota</taxon>
        <taxon>Clostridia</taxon>
        <taxon>Eubacteriales</taxon>
        <taxon>Acutalibacteraceae</taxon>
        <taxon>Anaeromassilibacillus</taxon>
    </lineage>
</organism>
<dbReference type="Gene3D" id="1.20.5.620">
    <property type="entry name" value="F1F0 ATP synthase subunit B, membrane domain"/>
    <property type="match status" value="1"/>
</dbReference>
<keyword evidence="3" id="KW-0406">Ion transport</keyword>
<dbReference type="Proteomes" id="UP001298681">
    <property type="component" value="Unassembled WGS sequence"/>
</dbReference>
<keyword evidence="2" id="KW-0813">Transport</keyword>
<dbReference type="EMBL" id="JAKNHQ010000001">
    <property type="protein sequence ID" value="MCG4609611.1"/>
    <property type="molecule type" value="Genomic_DNA"/>
</dbReference>
<sequence>MTGLEQIIRQIEDDAAASVVSIRQKAEEEAAQIAQEARSRGEARAQEIANQAKEQAKSIQSRAESAAALQKRQSVLAAKQAIIRELLEKSRQDMETLPEAEYFTNLLKLVRRYALPQEGEILFSQRDLDRLPSGFEQELAQALPAGGSLKVSREPRKIDGGFVLVYGGVEQNCSFAALFDAAKDRLQDKLHALLFAGGQA</sequence>
<evidence type="ECO:0000256" key="2">
    <source>
        <dbReference type="ARBA" id="ARBA00022448"/>
    </source>
</evidence>
<proteinExistence type="inferred from homology"/>
<evidence type="ECO:0000256" key="1">
    <source>
        <dbReference type="ARBA" id="ARBA00005901"/>
    </source>
</evidence>
<evidence type="ECO:0000256" key="4">
    <source>
        <dbReference type="SAM" id="Coils"/>
    </source>
</evidence>
<dbReference type="SUPFAM" id="SSF160527">
    <property type="entry name" value="V-type ATPase subunit E-like"/>
    <property type="match status" value="1"/>
</dbReference>
<feature type="coiled-coil region" evidence="4">
    <location>
        <begin position="42"/>
        <end position="69"/>
    </location>
</feature>
<keyword evidence="6" id="KW-1185">Reference proteome</keyword>
<reference evidence="5 6" key="1">
    <citation type="submission" date="2022-01" db="EMBL/GenBank/DDBJ databases">
        <title>Collection of gut derived symbiotic bacterial strains cultured from healthy donors.</title>
        <authorList>
            <person name="Lin H."/>
            <person name="Kohout C."/>
            <person name="Waligurski E."/>
            <person name="Pamer E.G."/>
        </authorList>
    </citation>
    <scope>NUCLEOTIDE SEQUENCE [LARGE SCALE GENOMIC DNA]</scope>
    <source>
        <strain evidence="5 6">DFI.7.58</strain>
    </source>
</reference>
<evidence type="ECO:0000256" key="3">
    <source>
        <dbReference type="ARBA" id="ARBA00023065"/>
    </source>
</evidence>
<comment type="similarity">
    <text evidence="1">Belongs to the V-ATPase E subunit family.</text>
</comment>
<accession>A0ABS9MFM3</accession>
<gene>
    <name evidence="5" type="ORF">L0P57_01450</name>
</gene>
<evidence type="ECO:0000313" key="5">
    <source>
        <dbReference type="EMBL" id="MCG4609611.1"/>
    </source>
</evidence>
<keyword evidence="4" id="KW-0175">Coiled coil</keyword>
<evidence type="ECO:0000313" key="6">
    <source>
        <dbReference type="Proteomes" id="UP001298681"/>
    </source>
</evidence>
<evidence type="ECO:0008006" key="7">
    <source>
        <dbReference type="Google" id="ProtNLM"/>
    </source>
</evidence>
<dbReference type="Pfam" id="PF01991">
    <property type="entry name" value="vATP-synt_E"/>
    <property type="match status" value="1"/>
</dbReference>